<dbReference type="InterPro" id="IPR001451">
    <property type="entry name" value="Hexapep"/>
</dbReference>
<protein>
    <submittedName>
        <fullName evidence="3">Acyltransferase</fullName>
    </submittedName>
</protein>
<keyword evidence="3" id="KW-0012">Acyltransferase</keyword>
<gene>
    <name evidence="3" type="ORF">PO878_17015</name>
</gene>
<keyword evidence="2" id="KW-0808">Transferase</keyword>
<keyword evidence="4" id="KW-1185">Reference proteome</keyword>
<sequence>MAESALQRSLRRASNEVVQRGWARIRRMGAIAPGTRAAERFGSFGEGSVVGFPHATIYGEAQIHVGEEALIGCWITLATGYGPDQDTVPPRALVIGDRCVMGLRSGVVAHESIEIGDDVWFGQDVFVTDANHGFLDLEVPIGQQLGPHQPVRIGAGSWIGHGAVVLPGTTIGRHVVVAAGSVVRGDVPDNAIVAGVPAKVVRVVQPDERGDPDDFPELAELAPRHAYAYGKARREARAAEARRTR</sequence>
<dbReference type="InterPro" id="IPR011004">
    <property type="entry name" value="Trimer_LpxA-like_sf"/>
</dbReference>
<accession>A0AAF0BUY1</accession>
<dbReference type="PANTHER" id="PTHR23416:SF23">
    <property type="entry name" value="ACETYLTRANSFERASE C18B11.09C-RELATED"/>
    <property type="match status" value="1"/>
</dbReference>
<dbReference type="Pfam" id="PF14602">
    <property type="entry name" value="Hexapep_2"/>
    <property type="match status" value="1"/>
</dbReference>
<dbReference type="RefSeq" id="WP_272735729.1">
    <property type="nucleotide sequence ID" value="NZ_CP116942.1"/>
</dbReference>
<dbReference type="SUPFAM" id="SSF51161">
    <property type="entry name" value="Trimeric LpxA-like enzymes"/>
    <property type="match status" value="1"/>
</dbReference>
<dbReference type="GO" id="GO:0005829">
    <property type="term" value="C:cytosol"/>
    <property type="evidence" value="ECO:0007669"/>
    <property type="project" value="TreeGrafter"/>
</dbReference>
<dbReference type="AlphaFoldDB" id="A0AAF0BUY1"/>
<evidence type="ECO:0000256" key="2">
    <source>
        <dbReference type="ARBA" id="ARBA00022679"/>
    </source>
</evidence>
<evidence type="ECO:0000256" key="1">
    <source>
        <dbReference type="ARBA" id="ARBA00007274"/>
    </source>
</evidence>
<comment type="similarity">
    <text evidence="1">Belongs to the transferase hexapeptide repeat family.</text>
</comment>
<dbReference type="CDD" id="cd04647">
    <property type="entry name" value="LbH_MAT_like"/>
    <property type="match status" value="1"/>
</dbReference>
<dbReference type="Proteomes" id="UP001216390">
    <property type="component" value="Chromosome"/>
</dbReference>
<dbReference type="GO" id="GO:0008374">
    <property type="term" value="F:O-acyltransferase activity"/>
    <property type="evidence" value="ECO:0007669"/>
    <property type="project" value="TreeGrafter"/>
</dbReference>
<dbReference type="Gene3D" id="2.160.10.10">
    <property type="entry name" value="Hexapeptide repeat proteins"/>
    <property type="match status" value="2"/>
</dbReference>
<organism evidence="3 4">
    <name type="scientific">Iamia majanohamensis</name>
    <dbReference type="NCBI Taxonomy" id="467976"/>
    <lineage>
        <taxon>Bacteria</taxon>
        <taxon>Bacillati</taxon>
        <taxon>Actinomycetota</taxon>
        <taxon>Acidimicrobiia</taxon>
        <taxon>Acidimicrobiales</taxon>
        <taxon>Iamiaceae</taxon>
        <taxon>Iamia</taxon>
    </lineage>
</organism>
<dbReference type="PANTHER" id="PTHR23416">
    <property type="entry name" value="SIALIC ACID SYNTHASE-RELATED"/>
    <property type="match status" value="1"/>
</dbReference>
<evidence type="ECO:0000313" key="4">
    <source>
        <dbReference type="Proteomes" id="UP001216390"/>
    </source>
</evidence>
<dbReference type="EMBL" id="CP116942">
    <property type="protein sequence ID" value="WCO66205.1"/>
    <property type="molecule type" value="Genomic_DNA"/>
</dbReference>
<dbReference type="Pfam" id="PF00132">
    <property type="entry name" value="Hexapep"/>
    <property type="match status" value="1"/>
</dbReference>
<dbReference type="InterPro" id="IPR051159">
    <property type="entry name" value="Hexapeptide_acetyltransf"/>
</dbReference>
<dbReference type="KEGG" id="ima:PO878_17015"/>
<reference evidence="3" key="1">
    <citation type="submission" date="2023-01" db="EMBL/GenBank/DDBJ databases">
        <title>The diversity of Class Acidimicrobiia in South China Sea sediment environments and the proposal of Iamia marina sp. nov., a novel species of the genus Iamia.</title>
        <authorList>
            <person name="He Y."/>
            <person name="Tian X."/>
        </authorList>
    </citation>
    <scope>NUCLEOTIDE SEQUENCE</scope>
    <source>
        <strain evidence="3">DSM 19957</strain>
    </source>
</reference>
<evidence type="ECO:0000313" key="3">
    <source>
        <dbReference type="EMBL" id="WCO66205.1"/>
    </source>
</evidence>
<name>A0AAF0BUY1_9ACTN</name>
<proteinExistence type="inferred from homology"/>